<dbReference type="Proteomes" id="UP001293593">
    <property type="component" value="Unassembled WGS sequence"/>
</dbReference>
<keyword evidence="7" id="KW-1185">Reference proteome</keyword>
<evidence type="ECO:0008006" key="8">
    <source>
        <dbReference type="Google" id="ProtNLM"/>
    </source>
</evidence>
<dbReference type="InterPro" id="IPR051442">
    <property type="entry name" value="B3_domain"/>
</dbReference>
<keyword evidence="5" id="KW-0539">Nucleus</keyword>
<dbReference type="CDD" id="cd10017">
    <property type="entry name" value="B3_DNA"/>
    <property type="match status" value="1"/>
</dbReference>
<dbReference type="InterPro" id="IPR005508">
    <property type="entry name" value="At2g31720-like"/>
</dbReference>
<evidence type="ECO:0000256" key="2">
    <source>
        <dbReference type="ARBA" id="ARBA00023015"/>
    </source>
</evidence>
<comment type="caution">
    <text evidence="6">The sequence shown here is derived from an EMBL/GenBank/DDBJ whole genome shotgun (WGS) entry which is preliminary data.</text>
</comment>
<evidence type="ECO:0000256" key="3">
    <source>
        <dbReference type="ARBA" id="ARBA00023125"/>
    </source>
</evidence>
<dbReference type="InterPro" id="IPR003340">
    <property type="entry name" value="B3_DNA-bd"/>
</dbReference>
<evidence type="ECO:0000256" key="1">
    <source>
        <dbReference type="ARBA" id="ARBA00004123"/>
    </source>
</evidence>
<reference evidence="6" key="1">
    <citation type="submission" date="2023-10" db="EMBL/GenBank/DDBJ databases">
        <title>Chromosome-level genome of the transformable northern wattle, Acacia crassicarpa.</title>
        <authorList>
            <person name="Massaro I."/>
            <person name="Sinha N.R."/>
            <person name="Poethig S."/>
            <person name="Leichty A.R."/>
        </authorList>
    </citation>
    <scope>NUCLEOTIDE SEQUENCE</scope>
    <source>
        <strain evidence="6">Acra3RX</strain>
        <tissue evidence="6">Leaf</tissue>
    </source>
</reference>
<evidence type="ECO:0000256" key="4">
    <source>
        <dbReference type="ARBA" id="ARBA00023163"/>
    </source>
</evidence>
<keyword evidence="4" id="KW-0804">Transcription</keyword>
<accession>A0AAE1MBL5</accession>
<dbReference type="Pfam" id="PF03754">
    <property type="entry name" value="At2g31720-like"/>
    <property type="match status" value="1"/>
</dbReference>
<dbReference type="EMBL" id="JAWXYG010000011">
    <property type="protein sequence ID" value="KAK4259495.1"/>
    <property type="molecule type" value="Genomic_DNA"/>
</dbReference>
<keyword evidence="2" id="KW-0805">Transcription regulation</keyword>
<keyword evidence="3" id="KW-0238">DNA-binding</keyword>
<dbReference type="GO" id="GO:0005634">
    <property type="term" value="C:nucleus"/>
    <property type="evidence" value="ECO:0007669"/>
    <property type="project" value="UniProtKB-SubCell"/>
</dbReference>
<evidence type="ECO:0000313" key="6">
    <source>
        <dbReference type="EMBL" id="KAK4259495.1"/>
    </source>
</evidence>
<proteinExistence type="predicted"/>
<evidence type="ECO:0000313" key="7">
    <source>
        <dbReference type="Proteomes" id="UP001293593"/>
    </source>
</evidence>
<evidence type="ECO:0000256" key="5">
    <source>
        <dbReference type="ARBA" id="ARBA00023242"/>
    </source>
</evidence>
<dbReference type="AlphaFoldDB" id="A0AAE1MBL5"/>
<dbReference type="SUPFAM" id="SSF101936">
    <property type="entry name" value="DNA-binding pseudobarrel domain"/>
    <property type="match status" value="1"/>
</dbReference>
<organism evidence="6 7">
    <name type="scientific">Acacia crassicarpa</name>
    <name type="common">northern wattle</name>
    <dbReference type="NCBI Taxonomy" id="499986"/>
    <lineage>
        <taxon>Eukaryota</taxon>
        <taxon>Viridiplantae</taxon>
        <taxon>Streptophyta</taxon>
        <taxon>Embryophyta</taxon>
        <taxon>Tracheophyta</taxon>
        <taxon>Spermatophyta</taxon>
        <taxon>Magnoliopsida</taxon>
        <taxon>eudicotyledons</taxon>
        <taxon>Gunneridae</taxon>
        <taxon>Pentapetalae</taxon>
        <taxon>rosids</taxon>
        <taxon>fabids</taxon>
        <taxon>Fabales</taxon>
        <taxon>Fabaceae</taxon>
        <taxon>Caesalpinioideae</taxon>
        <taxon>mimosoid clade</taxon>
        <taxon>Acacieae</taxon>
        <taxon>Acacia</taxon>
    </lineage>
</organism>
<dbReference type="GO" id="GO:0003677">
    <property type="term" value="F:DNA binding"/>
    <property type="evidence" value="ECO:0007669"/>
    <property type="project" value="UniProtKB-KW"/>
</dbReference>
<sequence>MDTLSLCNYQRGKKRKIGTAATNDVHCQLLPQSDLVQNAVCTNEMKRKRKRADPSESEDIDDNTPWGCKTGLSLYDDPWKIKKVLTDTDVQSHHNRLLLPSDSVQGLVCPVLTDVEKSKLDSGEGTEIKFCDVDNNMSVHSLVLKKWESSGSFVLIGNWTGDFVKRRELKKGDQIGLQWDKYYHRFNFTVLRSFSRSSVPVNLSASDHVNMV</sequence>
<name>A0AAE1MBL5_9FABA</name>
<dbReference type="PANTHER" id="PTHR34269:SF11">
    <property type="entry name" value="B3 DOMAIN PROTEIN"/>
    <property type="match status" value="1"/>
</dbReference>
<protein>
    <recommendedName>
        <fullName evidence="8">B3 domain-containing protein</fullName>
    </recommendedName>
</protein>
<dbReference type="PANTHER" id="PTHR34269">
    <property type="entry name" value="TRANSCRIPTION FACTOR B3-DOMAIN FAMILY-RELATED"/>
    <property type="match status" value="1"/>
</dbReference>
<dbReference type="Gene3D" id="2.40.330.10">
    <property type="entry name" value="DNA-binding pseudobarrel domain"/>
    <property type="match status" value="1"/>
</dbReference>
<gene>
    <name evidence="6" type="ORF">QN277_005820</name>
</gene>
<dbReference type="InterPro" id="IPR015300">
    <property type="entry name" value="DNA-bd_pseudobarrel_sf"/>
</dbReference>
<comment type="subcellular location">
    <subcellularLocation>
        <location evidence="1">Nucleus</location>
    </subcellularLocation>
</comment>